<evidence type="ECO:0008006" key="3">
    <source>
        <dbReference type="Google" id="ProtNLM"/>
    </source>
</evidence>
<dbReference type="RefSeq" id="WP_268918540.1">
    <property type="nucleotide sequence ID" value="NZ_JAPTMY010000046.1"/>
</dbReference>
<dbReference type="SUPFAM" id="SSF48498">
    <property type="entry name" value="Tetracyclin repressor-like, C-terminal domain"/>
    <property type="match status" value="1"/>
</dbReference>
<protein>
    <recommendedName>
        <fullName evidence="3">Tetracycline repressor TetR C-terminal domain-containing protein</fullName>
    </recommendedName>
</protein>
<gene>
    <name evidence="1" type="ORF">OHJ16_14795</name>
</gene>
<comment type="caution">
    <text evidence="1">The sequence shown here is derived from an EMBL/GenBank/DDBJ whole genome shotgun (WGS) entry which is preliminary data.</text>
</comment>
<dbReference type="Proteomes" id="UP001072034">
    <property type="component" value="Unassembled WGS sequence"/>
</dbReference>
<dbReference type="EMBL" id="JAPTMY010000046">
    <property type="protein sequence ID" value="MCZ0859305.1"/>
    <property type="molecule type" value="Genomic_DNA"/>
</dbReference>
<proteinExistence type="predicted"/>
<accession>A0ABT4IDQ6</accession>
<evidence type="ECO:0000313" key="2">
    <source>
        <dbReference type="Proteomes" id="UP001072034"/>
    </source>
</evidence>
<organism evidence="1 2">
    <name type="scientific">Actinomyces israelii</name>
    <dbReference type="NCBI Taxonomy" id="1659"/>
    <lineage>
        <taxon>Bacteria</taxon>
        <taxon>Bacillati</taxon>
        <taxon>Actinomycetota</taxon>
        <taxon>Actinomycetes</taxon>
        <taxon>Actinomycetales</taxon>
        <taxon>Actinomycetaceae</taxon>
        <taxon>Actinomyces</taxon>
    </lineage>
</organism>
<reference evidence="1" key="1">
    <citation type="submission" date="2022-10" db="EMBL/GenBank/DDBJ databases">
        <title>Genome sequence of Actinomyces israelii ATCC 10048.</title>
        <authorList>
            <person name="Watt R.M."/>
            <person name="Tong W.M."/>
        </authorList>
    </citation>
    <scope>NUCLEOTIDE SEQUENCE</scope>
    <source>
        <strain evidence="1">ATCC 10048</strain>
    </source>
</reference>
<dbReference type="Gene3D" id="1.10.357.10">
    <property type="entry name" value="Tetracycline Repressor, domain 2"/>
    <property type="match status" value="1"/>
</dbReference>
<dbReference type="InterPro" id="IPR036271">
    <property type="entry name" value="Tet_transcr_reg_TetR-rel_C_sf"/>
</dbReference>
<evidence type="ECO:0000313" key="1">
    <source>
        <dbReference type="EMBL" id="MCZ0859305.1"/>
    </source>
</evidence>
<sequence length="166" mass="18137">MVERVLETVGFPTETMPWREWFRAALFPARPALAAYPGTARWLLLHGPIFPSMVPVVDAGIASLQRGGFGSATAYAYTVLFNTAMMTIAAADDELRHEDAGLRDHAELMSGFESLADKSPGMSLLASDMAAQFLGPPESSAPARDRYYRSVIELLMDGLETSVRRP</sequence>
<name>A0ABT4IDQ6_9ACTO</name>
<keyword evidence="2" id="KW-1185">Reference proteome</keyword>